<dbReference type="InterPro" id="IPR032171">
    <property type="entry name" value="COR-A"/>
</dbReference>
<feature type="region of interest" description="Disordered" evidence="2">
    <location>
        <begin position="13"/>
        <end position="62"/>
    </location>
</feature>
<gene>
    <name evidence="4" type="ORF">ACJMK2_001254</name>
</gene>
<dbReference type="SUPFAM" id="SSF52540">
    <property type="entry name" value="P-loop containing nucleoside triphosphate hydrolases"/>
    <property type="match status" value="1"/>
</dbReference>
<sequence length="585" mass="67704">SEQYSRLQRLVRLLNEHSHKQESKREQERQSALDDQVKSVEYDNGHTQHNQLVSKESVDEHPQHDQPFIAEAGTNKKIKPPSSQPVESSIVRLVPGASSEIDPPTNKDTVMEILQLVNEHSSQLEGDTVESAALTLWDFAGQYVFYTTHQTFLTRRAIYLLVIDLSQQVTDLVDDECYIDAKGIQLCKVHELVEIWLNSIHSCAPSSDSGIPPVILIGTHVDKIPEKYRQKVIDKYFMEIHQMLKGKPILLHLMDSFAIDNTQCDPKLDDIKRRIFELASQQTHWGEEKPARWLPLEQEIMAIKAYGVKVAPLSLVEEINRSSSIKIEDRDELEVFLTFQHDIGTILYFNAEGLREKVVLDPQWMIDAIKSLITDHRFIKRNPTVNKEWYAFNDHGKLTHELIDAIWTKKEKPDFHDNKEYLILVMEKLNIIARPMSYTMDGKSVKEQTGIEVKSRRGKGFKVDETREAHKKVPFTSRNTEKLHQTVLNRCRPNLMKYLNVEVVMMHIQQKGLFDAVTIRDIREQALTTDKISHLIAQIKKRGQDTYERFKECLFLSKQEDLKEMLDEEEKKCAAEMKSKRQGTG</sequence>
<name>A0ABD3XRM9_SINWO</name>
<dbReference type="InterPro" id="IPR036388">
    <property type="entry name" value="WH-like_DNA-bd_sf"/>
</dbReference>
<dbReference type="Pfam" id="PF08477">
    <property type="entry name" value="Roc"/>
    <property type="match status" value="1"/>
</dbReference>
<feature type="non-terminal residue" evidence="4">
    <location>
        <position position="1"/>
    </location>
</feature>
<protein>
    <recommendedName>
        <fullName evidence="3">CARD domain-containing protein</fullName>
    </recommendedName>
</protein>
<dbReference type="PANTHER" id="PTHR14389:SF3">
    <property type="entry name" value="PROTEIN FAM111A-LIKE"/>
    <property type="match status" value="1"/>
</dbReference>
<reference evidence="4 5" key="1">
    <citation type="submission" date="2024-11" db="EMBL/GenBank/DDBJ databases">
        <title>Chromosome-level genome assembly of the freshwater bivalve Anodonta woodiana.</title>
        <authorList>
            <person name="Chen X."/>
        </authorList>
    </citation>
    <scope>NUCLEOTIDE SEQUENCE [LARGE SCALE GENOMIC DNA]</scope>
    <source>
        <strain evidence="4">MN2024</strain>
        <tissue evidence="4">Gills</tissue>
    </source>
</reference>
<dbReference type="Gene3D" id="3.40.50.300">
    <property type="entry name" value="P-loop containing nucleotide triphosphate hydrolases"/>
    <property type="match status" value="1"/>
</dbReference>
<feature type="domain" description="CARD" evidence="3">
    <location>
        <begin position="480"/>
        <end position="569"/>
    </location>
</feature>
<organism evidence="4 5">
    <name type="scientific">Sinanodonta woodiana</name>
    <name type="common">Chinese pond mussel</name>
    <name type="synonym">Anodonta woodiana</name>
    <dbReference type="NCBI Taxonomy" id="1069815"/>
    <lineage>
        <taxon>Eukaryota</taxon>
        <taxon>Metazoa</taxon>
        <taxon>Spiralia</taxon>
        <taxon>Lophotrochozoa</taxon>
        <taxon>Mollusca</taxon>
        <taxon>Bivalvia</taxon>
        <taxon>Autobranchia</taxon>
        <taxon>Heteroconchia</taxon>
        <taxon>Palaeoheterodonta</taxon>
        <taxon>Unionida</taxon>
        <taxon>Unionoidea</taxon>
        <taxon>Unionidae</taxon>
        <taxon>Unioninae</taxon>
        <taxon>Sinanodonta</taxon>
    </lineage>
</organism>
<dbReference type="InterPro" id="IPR001315">
    <property type="entry name" value="CARD"/>
</dbReference>
<keyword evidence="5" id="KW-1185">Reference proteome</keyword>
<dbReference type="Pfam" id="PF16095">
    <property type="entry name" value="COR-A"/>
    <property type="match status" value="1"/>
</dbReference>
<keyword evidence="1" id="KW-0677">Repeat</keyword>
<dbReference type="Pfam" id="PF00619">
    <property type="entry name" value="CARD"/>
    <property type="match status" value="1"/>
</dbReference>
<dbReference type="InterPro" id="IPR011029">
    <property type="entry name" value="DEATH-like_dom_sf"/>
</dbReference>
<dbReference type="Proteomes" id="UP001634394">
    <property type="component" value="Unassembled WGS sequence"/>
</dbReference>
<accession>A0ABD3XRM9</accession>
<evidence type="ECO:0000313" key="5">
    <source>
        <dbReference type="Proteomes" id="UP001634394"/>
    </source>
</evidence>
<dbReference type="Gene3D" id="1.10.533.10">
    <property type="entry name" value="Death Domain, Fas"/>
    <property type="match status" value="1"/>
</dbReference>
<evidence type="ECO:0000256" key="2">
    <source>
        <dbReference type="SAM" id="MobiDB-lite"/>
    </source>
</evidence>
<dbReference type="PROSITE" id="PS50209">
    <property type="entry name" value="CARD"/>
    <property type="match status" value="1"/>
</dbReference>
<comment type="caution">
    <text evidence="4">The sequence shown here is derived from an EMBL/GenBank/DDBJ whole genome shotgun (WGS) entry which is preliminary data.</text>
</comment>
<evidence type="ECO:0000313" key="4">
    <source>
        <dbReference type="EMBL" id="KAL3888894.1"/>
    </source>
</evidence>
<dbReference type="SUPFAM" id="SSF47986">
    <property type="entry name" value="DEATH domain"/>
    <property type="match status" value="1"/>
</dbReference>
<dbReference type="AlphaFoldDB" id="A0ABD3XRM9"/>
<evidence type="ECO:0000256" key="1">
    <source>
        <dbReference type="ARBA" id="ARBA00022737"/>
    </source>
</evidence>
<evidence type="ECO:0000259" key="3">
    <source>
        <dbReference type="PROSITE" id="PS50209"/>
    </source>
</evidence>
<dbReference type="PANTHER" id="PTHR14389">
    <property type="entry name" value="SI:CH1073-475A24.1"/>
    <property type="match status" value="1"/>
</dbReference>
<proteinExistence type="predicted"/>
<feature type="compositionally biased region" description="Basic and acidic residues" evidence="2">
    <location>
        <begin position="14"/>
        <end position="46"/>
    </location>
</feature>
<dbReference type="Gene3D" id="3.30.70.1390">
    <property type="entry name" value="ROC domain from the Parkinson's disease-associated leucine-rich repeat kinase 2"/>
    <property type="match status" value="1"/>
</dbReference>
<dbReference type="Gene3D" id="1.10.10.10">
    <property type="entry name" value="Winged helix-like DNA-binding domain superfamily/Winged helix DNA-binding domain"/>
    <property type="match status" value="1"/>
</dbReference>
<dbReference type="InterPro" id="IPR027417">
    <property type="entry name" value="P-loop_NTPase"/>
</dbReference>
<dbReference type="EMBL" id="JBJQND010000001">
    <property type="protein sequence ID" value="KAL3888894.1"/>
    <property type="molecule type" value="Genomic_DNA"/>
</dbReference>